<comment type="subcellular location">
    <subcellularLocation>
        <location evidence="1">Cytoplasm</location>
    </subcellularLocation>
</comment>
<keyword evidence="6" id="KW-0238">DNA-binding</keyword>
<feature type="modified residue" description="4-aspartylphosphate" evidence="8">
    <location>
        <position position="56"/>
    </location>
</feature>
<evidence type="ECO:0000256" key="2">
    <source>
        <dbReference type="ARBA" id="ARBA00022490"/>
    </source>
</evidence>
<dbReference type="SUPFAM" id="SSF46689">
    <property type="entry name" value="Homeodomain-like"/>
    <property type="match status" value="2"/>
</dbReference>
<reference evidence="11 12" key="1">
    <citation type="submission" date="2016-10" db="EMBL/GenBank/DDBJ databases">
        <title>Paenibacillus species isolates.</title>
        <authorList>
            <person name="Beno S.M."/>
        </authorList>
    </citation>
    <scope>NUCLEOTIDE SEQUENCE [LARGE SCALE GENOMIC DNA]</scope>
    <source>
        <strain evidence="11 12">FSL H7-0744</strain>
    </source>
</reference>
<dbReference type="CDD" id="cd17536">
    <property type="entry name" value="REC_YesN-like"/>
    <property type="match status" value="1"/>
</dbReference>
<evidence type="ECO:0000259" key="9">
    <source>
        <dbReference type="PROSITE" id="PS01124"/>
    </source>
</evidence>
<dbReference type="SUPFAM" id="SSF52172">
    <property type="entry name" value="CheY-like"/>
    <property type="match status" value="1"/>
</dbReference>
<evidence type="ECO:0000259" key="10">
    <source>
        <dbReference type="PROSITE" id="PS50110"/>
    </source>
</evidence>
<dbReference type="InterPro" id="IPR011006">
    <property type="entry name" value="CheY-like_superfamily"/>
</dbReference>
<comment type="caution">
    <text evidence="11">The sequence shown here is derived from an EMBL/GenBank/DDBJ whole genome shotgun (WGS) entry which is preliminary data.</text>
</comment>
<feature type="domain" description="HTH araC/xylS-type" evidence="9">
    <location>
        <begin position="399"/>
        <end position="497"/>
    </location>
</feature>
<keyword evidence="12" id="KW-1185">Reference proteome</keyword>
<evidence type="ECO:0000256" key="4">
    <source>
        <dbReference type="ARBA" id="ARBA00023012"/>
    </source>
</evidence>
<keyword evidence="3 8" id="KW-0597">Phosphoprotein</keyword>
<accession>A0ABX3HM82</accession>
<dbReference type="Pfam" id="PF12833">
    <property type="entry name" value="HTH_18"/>
    <property type="match status" value="1"/>
</dbReference>
<dbReference type="PROSITE" id="PS50110">
    <property type="entry name" value="RESPONSE_REGULATORY"/>
    <property type="match status" value="1"/>
</dbReference>
<dbReference type="RefSeq" id="WP_076109459.1">
    <property type="nucleotide sequence ID" value="NZ_MPTB01000004.1"/>
</dbReference>
<dbReference type="InterPro" id="IPR001789">
    <property type="entry name" value="Sig_transdc_resp-reg_receiver"/>
</dbReference>
<evidence type="ECO:0000256" key="6">
    <source>
        <dbReference type="ARBA" id="ARBA00023125"/>
    </source>
</evidence>
<dbReference type="PROSITE" id="PS01124">
    <property type="entry name" value="HTH_ARAC_FAMILY_2"/>
    <property type="match status" value="1"/>
</dbReference>
<evidence type="ECO:0000256" key="5">
    <source>
        <dbReference type="ARBA" id="ARBA00023015"/>
    </source>
</evidence>
<dbReference type="SMART" id="SM00342">
    <property type="entry name" value="HTH_ARAC"/>
    <property type="match status" value="1"/>
</dbReference>
<dbReference type="InterPro" id="IPR009057">
    <property type="entry name" value="Homeodomain-like_sf"/>
</dbReference>
<keyword evidence="2" id="KW-0963">Cytoplasm</keyword>
<proteinExistence type="predicted"/>
<dbReference type="Gene3D" id="3.40.50.2300">
    <property type="match status" value="1"/>
</dbReference>
<dbReference type="Gene3D" id="1.10.10.60">
    <property type="entry name" value="Homeodomain-like"/>
    <property type="match status" value="2"/>
</dbReference>
<dbReference type="InterPro" id="IPR018060">
    <property type="entry name" value="HTH_AraC"/>
</dbReference>
<sequence length="504" mass="57193">MIGKLLVVDDEAWFREGLMKLISTNELGWEVVGEAADGEEALAAMELCMPDLVITDINMPVMDGLSLTERLSDSNPNVMVIILTGYREFEYAQRAVRYGAVEFLLKPFSLDEVYRVLRKAYEKFRLNMLEKKVRLKERQINLFRAALYGCSHDLEAWEACSREWAGFSFCILRVRSYYPHEKTYTQRDVGLLHYAVSNIITELMVRHGVRGIWFPLRSEEFAFLLEPGPVAAAYQSTVRSTVSRYTGIQVCWLDGGILRQLDGLAAQYQKIGKAAGGETPPDGMNPQRSYPFKEELLSLLITSNLQGVRERITAYLQKASIMDLQSGKTEVYTMMTAFSDILMNDFRHLKAAGYEALNPGAILMLRSVPELMEWAEGKSRDFIALFVQWLQEKQGDVVLRAKQYIDSHYRGVCTLQTVAGHVHVTPNYLSNLFKKETGIGFTSYVSHLRIERAKSLLAGTKLRMLEIAEESGFDNSSYFTTVFKQLTGKSPSEYRKQTGEGLID</sequence>
<dbReference type="Pfam" id="PF00072">
    <property type="entry name" value="Response_reg"/>
    <property type="match status" value="1"/>
</dbReference>
<keyword evidence="7" id="KW-0804">Transcription</keyword>
<evidence type="ECO:0000256" key="7">
    <source>
        <dbReference type="ARBA" id="ARBA00023163"/>
    </source>
</evidence>
<evidence type="ECO:0008006" key="13">
    <source>
        <dbReference type="Google" id="ProtNLM"/>
    </source>
</evidence>
<evidence type="ECO:0000256" key="3">
    <source>
        <dbReference type="ARBA" id="ARBA00022553"/>
    </source>
</evidence>
<keyword evidence="4" id="KW-0902">Two-component regulatory system</keyword>
<evidence type="ECO:0000256" key="1">
    <source>
        <dbReference type="ARBA" id="ARBA00004496"/>
    </source>
</evidence>
<feature type="domain" description="Response regulatory" evidence="10">
    <location>
        <begin position="4"/>
        <end position="121"/>
    </location>
</feature>
<dbReference type="SMART" id="SM00448">
    <property type="entry name" value="REC"/>
    <property type="match status" value="1"/>
</dbReference>
<dbReference type="PROSITE" id="PS00041">
    <property type="entry name" value="HTH_ARAC_FAMILY_1"/>
    <property type="match status" value="1"/>
</dbReference>
<protein>
    <recommendedName>
        <fullName evidence="13">DNA-binding response regulator</fullName>
    </recommendedName>
</protein>
<organism evidence="11 12">
    <name type="scientific">Paenibacillus borealis</name>
    <dbReference type="NCBI Taxonomy" id="160799"/>
    <lineage>
        <taxon>Bacteria</taxon>
        <taxon>Bacillati</taxon>
        <taxon>Bacillota</taxon>
        <taxon>Bacilli</taxon>
        <taxon>Bacillales</taxon>
        <taxon>Paenibacillaceae</taxon>
        <taxon>Paenibacillus</taxon>
    </lineage>
</organism>
<dbReference type="InterPro" id="IPR018062">
    <property type="entry name" value="HTH_AraC-typ_CS"/>
</dbReference>
<evidence type="ECO:0000313" key="12">
    <source>
        <dbReference type="Proteomes" id="UP000187412"/>
    </source>
</evidence>
<keyword evidence="5" id="KW-0805">Transcription regulation</keyword>
<name>A0ABX3HM82_PAEBO</name>
<dbReference type="PRINTS" id="PR00032">
    <property type="entry name" value="HTHARAC"/>
</dbReference>
<evidence type="ECO:0000313" key="11">
    <source>
        <dbReference type="EMBL" id="OMD51818.1"/>
    </source>
</evidence>
<evidence type="ECO:0000256" key="8">
    <source>
        <dbReference type="PROSITE-ProRule" id="PRU00169"/>
    </source>
</evidence>
<gene>
    <name evidence="11" type="ORF">BSK56_04120</name>
</gene>
<dbReference type="PANTHER" id="PTHR42713">
    <property type="entry name" value="HISTIDINE KINASE-RELATED"/>
    <property type="match status" value="1"/>
</dbReference>
<dbReference type="PANTHER" id="PTHR42713:SF3">
    <property type="entry name" value="TRANSCRIPTIONAL REGULATORY PROTEIN HPTR"/>
    <property type="match status" value="1"/>
</dbReference>
<dbReference type="InterPro" id="IPR020449">
    <property type="entry name" value="Tscrpt_reg_AraC-type_HTH"/>
</dbReference>
<dbReference type="EMBL" id="MPTB01000004">
    <property type="protein sequence ID" value="OMD51818.1"/>
    <property type="molecule type" value="Genomic_DNA"/>
</dbReference>
<dbReference type="InterPro" id="IPR051552">
    <property type="entry name" value="HptR"/>
</dbReference>
<dbReference type="Proteomes" id="UP000187412">
    <property type="component" value="Unassembled WGS sequence"/>
</dbReference>